<sequence length="214" mass="24673">MNGRRGFTLLEMLLALALTGLLFVGLNTFIFSMGELWGRQSEGRLFELHTRAVSRWVGNQLREAVLPPPARLDREPISVVEIRTRGSGTDNLITYELRQPNRLMSWPDNPLPDVVCSLQVREREGLVLLWHSRLEMKFSDDPPRETIISPWVTGLSYDYYDADLKRWRTETSFRRGDNSEMLVPQRLRLKFTYGGMTRESMIAIPTSAEGQPNF</sequence>
<dbReference type="KEGG" id="ole:K0B96_13670"/>
<keyword evidence="1" id="KW-0812">Transmembrane</keyword>
<name>A0A8F9XGK9_9BACT</name>
<keyword evidence="1" id="KW-1133">Transmembrane helix</keyword>
<evidence type="ECO:0000256" key="1">
    <source>
        <dbReference type="SAM" id="Phobius"/>
    </source>
</evidence>
<proteinExistence type="predicted"/>
<dbReference type="Pfam" id="PF07963">
    <property type="entry name" value="N_methyl"/>
    <property type="match status" value="1"/>
</dbReference>
<reference evidence="2" key="1">
    <citation type="submission" date="2021-08" db="EMBL/GenBank/DDBJ databases">
        <title>Genome of a novel bacterium of the phylum Verrucomicrobia, Oleiharenicola sp. KSB-15.</title>
        <authorList>
            <person name="Chung J.-H."/>
            <person name="Ahn J.-H."/>
            <person name="Yoon Y."/>
            <person name="Kim D.-Y."/>
            <person name="An S.-H."/>
            <person name="Park I."/>
            <person name="Yeon J."/>
        </authorList>
    </citation>
    <scope>NUCLEOTIDE SEQUENCE</scope>
    <source>
        <strain evidence="2">KSB-15</strain>
    </source>
</reference>
<gene>
    <name evidence="2" type="ORF">K0B96_13670</name>
</gene>
<evidence type="ECO:0000313" key="3">
    <source>
        <dbReference type="Proteomes" id="UP000825051"/>
    </source>
</evidence>
<dbReference type="InterPro" id="IPR012902">
    <property type="entry name" value="N_methyl_site"/>
</dbReference>
<dbReference type="EMBL" id="CP080507">
    <property type="protein sequence ID" value="QYM78340.1"/>
    <property type="molecule type" value="Genomic_DNA"/>
</dbReference>
<accession>A0A8F9XGK9</accession>
<dbReference type="Proteomes" id="UP000825051">
    <property type="component" value="Chromosome"/>
</dbReference>
<protein>
    <submittedName>
        <fullName evidence="2">Prepilin-type N-terminal cleavage/methylation domain-containing protein</fullName>
    </submittedName>
</protein>
<dbReference type="AlphaFoldDB" id="A0A8F9XGK9"/>
<keyword evidence="1" id="KW-0472">Membrane</keyword>
<dbReference type="NCBIfam" id="TIGR02532">
    <property type="entry name" value="IV_pilin_GFxxxE"/>
    <property type="match status" value="1"/>
</dbReference>
<dbReference type="RefSeq" id="WP_220161444.1">
    <property type="nucleotide sequence ID" value="NZ_CP080507.1"/>
</dbReference>
<feature type="transmembrane region" description="Helical" evidence="1">
    <location>
        <begin position="12"/>
        <end position="31"/>
    </location>
</feature>
<organism evidence="2 3">
    <name type="scientific">Horticoccus luteus</name>
    <dbReference type="NCBI Taxonomy" id="2862869"/>
    <lineage>
        <taxon>Bacteria</taxon>
        <taxon>Pseudomonadati</taxon>
        <taxon>Verrucomicrobiota</taxon>
        <taxon>Opitutia</taxon>
        <taxon>Opitutales</taxon>
        <taxon>Opitutaceae</taxon>
        <taxon>Horticoccus</taxon>
    </lineage>
</organism>
<keyword evidence="3" id="KW-1185">Reference proteome</keyword>
<evidence type="ECO:0000313" key="2">
    <source>
        <dbReference type="EMBL" id="QYM78340.1"/>
    </source>
</evidence>